<dbReference type="Proteomes" id="UP000016932">
    <property type="component" value="Unassembled WGS sequence"/>
</dbReference>
<dbReference type="VEuPathDB" id="FungiDB:MYCFIDRAFT_77574"/>
<dbReference type="KEGG" id="pfj:MYCFIDRAFT_77574"/>
<accession>M3APN8</accession>
<feature type="transmembrane region" description="Helical" evidence="2">
    <location>
        <begin position="243"/>
        <end position="265"/>
    </location>
</feature>
<dbReference type="RefSeq" id="XP_007922795.1">
    <property type="nucleotide sequence ID" value="XM_007924604.1"/>
</dbReference>
<feature type="coiled-coil region" evidence="1">
    <location>
        <begin position="312"/>
        <end position="339"/>
    </location>
</feature>
<keyword evidence="4" id="KW-1185">Reference proteome</keyword>
<evidence type="ECO:0000256" key="2">
    <source>
        <dbReference type="SAM" id="Phobius"/>
    </source>
</evidence>
<dbReference type="STRING" id="383855.M3APN8"/>
<keyword evidence="1" id="KW-0175">Coiled coil</keyword>
<dbReference type="PANTHER" id="PTHR35041">
    <property type="entry name" value="MEDIATOR OF RNA POLYMERASE II TRANSCRIPTION SUBUNIT 1"/>
    <property type="match status" value="1"/>
</dbReference>
<organism evidence="3 4">
    <name type="scientific">Pseudocercospora fijiensis (strain CIRAD86)</name>
    <name type="common">Black leaf streak disease fungus</name>
    <name type="synonym">Mycosphaerella fijiensis</name>
    <dbReference type="NCBI Taxonomy" id="383855"/>
    <lineage>
        <taxon>Eukaryota</taxon>
        <taxon>Fungi</taxon>
        <taxon>Dikarya</taxon>
        <taxon>Ascomycota</taxon>
        <taxon>Pezizomycotina</taxon>
        <taxon>Dothideomycetes</taxon>
        <taxon>Dothideomycetidae</taxon>
        <taxon>Mycosphaerellales</taxon>
        <taxon>Mycosphaerellaceae</taxon>
        <taxon>Pseudocercospora</taxon>
    </lineage>
</organism>
<evidence type="ECO:0000313" key="4">
    <source>
        <dbReference type="Proteomes" id="UP000016932"/>
    </source>
</evidence>
<proteinExistence type="predicted"/>
<dbReference type="HOGENOM" id="CLU_729830_0_0_1"/>
<sequence>MANSAPTGPTGSWSGATSQLKRSIMSVAYQGQISSFKAPRVNSSYSLDFFGPAMKCDDAFDQEGIISNLSSAGANQQGFDKYYYIAWAPNATAVVPLVSDSIGYNYSRSSSLRLTDDGDLPRTIYAGLNETNPAALFIAYQNDNNWIVDNGSLYNATYGVTFEFANGVQKVTIDEHTLQNSITTNSTTSAFVPWPNVLALSDPEYRSYFGFMEALQAVLTGSLYDMTVIEYHNTYSYNWTKLWLAYGAATVATLATVAIGLVSLVTTGTSYSNKFSTTIRVSRDATLDALIGKEDRSGQDPLPPYISKIRFAIGMERSLGKLEQDVNDMESERQALRLQDISQRTAVEDEQYSMEQHRPGYIRESSSRSVMPGVHTSYR</sequence>
<dbReference type="GeneID" id="19341326"/>
<dbReference type="EMBL" id="KB446556">
    <property type="protein sequence ID" value="EME86581.1"/>
    <property type="molecule type" value="Genomic_DNA"/>
</dbReference>
<evidence type="ECO:0000256" key="1">
    <source>
        <dbReference type="SAM" id="Coils"/>
    </source>
</evidence>
<protein>
    <submittedName>
        <fullName evidence="3">Uncharacterized protein</fullName>
    </submittedName>
</protein>
<keyword evidence="2" id="KW-0812">Transmembrane</keyword>
<name>M3APN8_PSEFD</name>
<keyword evidence="2" id="KW-1133">Transmembrane helix</keyword>
<reference evidence="3 4" key="1">
    <citation type="journal article" date="2012" name="PLoS Pathog.">
        <title>Diverse lifestyles and strategies of plant pathogenesis encoded in the genomes of eighteen Dothideomycetes fungi.</title>
        <authorList>
            <person name="Ohm R.A."/>
            <person name="Feau N."/>
            <person name="Henrissat B."/>
            <person name="Schoch C.L."/>
            <person name="Horwitz B.A."/>
            <person name="Barry K.W."/>
            <person name="Condon B.J."/>
            <person name="Copeland A.C."/>
            <person name="Dhillon B."/>
            <person name="Glaser F."/>
            <person name="Hesse C.N."/>
            <person name="Kosti I."/>
            <person name="LaButti K."/>
            <person name="Lindquist E.A."/>
            <person name="Lucas S."/>
            <person name="Salamov A.A."/>
            <person name="Bradshaw R.E."/>
            <person name="Ciuffetti L."/>
            <person name="Hamelin R.C."/>
            <person name="Kema G.H.J."/>
            <person name="Lawrence C."/>
            <person name="Scott J.A."/>
            <person name="Spatafora J.W."/>
            <person name="Turgeon B.G."/>
            <person name="de Wit P.J.G.M."/>
            <person name="Zhong S."/>
            <person name="Goodwin S.B."/>
            <person name="Grigoriev I.V."/>
        </authorList>
    </citation>
    <scope>NUCLEOTIDE SEQUENCE [LARGE SCALE GENOMIC DNA]</scope>
    <source>
        <strain evidence="3 4">CIRAD86</strain>
    </source>
</reference>
<dbReference type="PANTHER" id="PTHR35041:SF6">
    <property type="entry name" value="FORMYLMETHIONINE DEFORMYLASE-LIKE PROTEIN-RELATED"/>
    <property type="match status" value="1"/>
</dbReference>
<dbReference type="OrthoDB" id="3646843at2759"/>
<dbReference type="AlphaFoldDB" id="M3APN8"/>
<keyword evidence="2" id="KW-0472">Membrane</keyword>
<gene>
    <name evidence="3" type="ORF">MYCFIDRAFT_77574</name>
</gene>
<evidence type="ECO:0000313" key="3">
    <source>
        <dbReference type="EMBL" id="EME86581.1"/>
    </source>
</evidence>